<reference evidence="13" key="1">
    <citation type="thesis" date="2021" institute="BYU ScholarsArchive" country="Provo, UT, USA">
        <title>Applications of and Algorithms for Genome Assembly and Genomic Analyses with an Emphasis on Marine Teleosts.</title>
        <authorList>
            <person name="Pickett B.D."/>
        </authorList>
    </citation>
    <scope>NUCLEOTIDE SEQUENCE</scope>
    <source>
        <strain evidence="13">HI-2016</strain>
    </source>
</reference>
<feature type="transmembrane region" description="Helical" evidence="11">
    <location>
        <begin position="1236"/>
        <end position="1258"/>
    </location>
</feature>
<keyword evidence="7 9" id="KW-0807">Transducer</keyword>
<dbReference type="Gene3D" id="3.10.100.10">
    <property type="entry name" value="Mannose-Binding Protein A, subunit A"/>
    <property type="match status" value="1"/>
</dbReference>
<feature type="region of interest" description="Disordered" evidence="10">
    <location>
        <begin position="574"/>
        <end position="716"/>
    </location>
</feature>
<evidence type="ECO:0000256" key="2">
    <source>
        <dbReference type="ARBA" id="ARBA00022692"/>
    </source>
</evidence>
<dbReference type="PANTHER" id="PTHR24225">
    <property type="entry name" value="CHEMOTACTIC RECEPTOR"/>
    <property type="match status" value="1"/>
</dbReference>
<dbReference type="InterPro" id="IPR000826">
    <property type="entry name" value="Formyl_rcpt-rel"/>
</dbReference>
<keyword evidence="3 11" id="KW-1133">Transmembrane helix</keyword>
<evidence type="ECO:0000259" key="12">
    <source>
        <dbReference type="PROSITE" id="PS50262"/>
    </source>
</evidence>
<comment type="similarity">
    <text evidence="9">Belongs to the G-protein coupled receptor 1 family.</text>
</comment>
<dbReference type="GO" id="GO:0004930">
    <property type="term" value="F:G protein-coupled receptor activity"/>
    <property type="evidence" value="ECO:0007669"/>
    <property type="project" value="UniProtKB-KW"/>
</dbReference>
<feature type="compositionally biased region" description="Low complexity" evidence="10">
    <location>
        <begin position="676"/>
        <end position="691"/>
    </location>
</feature>
<dbReference type="PANTHER" id="PTHR24225:SF52">
    <property type="entry name" value="C3A ANAPHYLATOXIN CHEMOTACTIC RECEPTOR-LIKE"/>
    <property type="match status" value="1"/>
</dbReference>
<evidence type="ECO:0000256" key="10">
    <source>
        <dbReference type="SAM" id="MobiDB-lite"/>
    </source>
</evidence>
<comment type="caution">
    <text evidence="13">The sequence shown here is derived from an EMBL/GenBank/DDBJ whole genome shotgun (WGS) entry which is preliminary data.</text>
</comment>
<feature type="region of interest" description="Disordered" evidence="10">
    <location>
        <begin position="1"/>
        <end position="43"/>
    </location>
</feature>
<dbReference type="SUPFAM" id="SSF81321">
    <property type="entry name" value="Family A G protein-coupled receptor-like"/>
    <property type="match status" value="1"/>
</dbReference>
<evidence type="ECO:0000313" key="13">
    <source>
        <dbReference type="EMBL" id="KAG9348847.1"/>
    </source>
</evidence>
<keyword evidence="6 9" id="KW-0675">Receptor</keyword>
<evidence type="ECO:0000256" key="4">
    <source>
        <dbReference type="ARBA" id="ARBA00023040"/>
    </source>
</evidence>
<dbReference type="GO" id="GO:0005886">
    <property type="term" value="C:plasma membrane"/>
    <property type="evidence" value="ECO:0007669"/>
    <property type="project" value="TreeGrafter"/>
</dbReference>
<accession>A0A8T2PJ01</accession>
<feature type="compositionally biased region" description="Low complexity" evidence="10">
    <location>
        <begin position="584"/>
        <end position="607"/>
    </location>
</feature>
<feature type="transmembrane region" description="Helical" evidence="11">
    <location>
        <begin position="1278"/>
        <end position="1299"/>
    </location>
</feature>
<dbReference type="Gene3D" id="1.20.1070.10">
    <property type="entry name" value="Rhodopsin 7-helix transmembrane proteins"/>
    <property type="match status" value="1"/>
</dbReference>
<dbReference type="GO" id="GO:0007200">
    <property type="term" value="P:phospholipase C-activating G protein-coupled receptor signaling pathway"/>
    <property type="evidence" value="ECO:0007669"/>
    <property type="project" value="TreeGrafter"/>
</dbReference>
<feature type="transmembrane region" description="Helical" evidence="11">
    <location>
        <begin position="1057"/>
        <end position="1084"/>
    </location>
</feature>
<proteinExistence type="inferred from homology"/>
<evidence type="ECO:0000256" key="7">
    <source>
        <dbReference type="ARBA" id="ARBA00023224"/>
    </source>
</evidence>
<evidence type="ECO:0000256" key="8">
    <source>
        <dbReference type="ARBA" id="ARBA00025736"/>
    </source>
</evidence>
<dbReference type="SUPFAM" id="SSF56436">
    <property type="entry name" value="C-type lectin-like"/>
    <property type="match status" value="1"/>
</dbReference>
<dbReference type="InterPro" id="IPR000276">
    <property type="entry name" value="GPCR_Rhodpsn"/>
</dbReference>
<evidence type="ECO:0000256" key="1">
    <source>
        <dbReference type="ARBA" id="ARBA00004141"/>
    </source>
</evidence>
<keyword evidence="5 11" id="KW-0472">Membrane</keyword>
<evidence type="ECO:0000256" key="6">
    <source>
        <dbReference type="ARBA" id="ARBA00023170"/>
    </source>
</evidence>
<dbReference type="PROSITE" id="PS50262">
    <property type="entry name" value="G_PROTEIN_RECEP_F1_2"/>
    <property type="match status" value="1"/>
</dbReference>
<dbReference type="Proteomes" id="UP000824540">
    <property type="component" value="Unassembled WGS sequence"/>
</dbReference>
<dbReference type="EMBL" id="JAFBMS010000010">
    <property type="protein sequence ID" value="KAG9348847.1"/>
    <property type="molecule type" value="Genomic_DNA"/>
</dbReference>
<feature type="transmembrane region" description="Helical" evidence="11">
    <location>
        <begin position="1090"/>
        <end position="1116"/>
    </location>
</feature>
<keyword evidence="14" id="KW-1185">Reference proteome</keyword>
<comment type="similarity">
    <text evidence="8">Belongs to the chemokine-like receptor (CMKLR) family.</text>
</comment>
<dbReference type="GO" id="GO:0006954">
    <property type="term" value="P:inflammatory response"/>
    <property type="evidence" value="ECO:0007669"/>
    <property type="project" value="TreeGrafter"/>
</dbReference>
<evidence type="ECO:0000256" key="3">
    <source>
        <dbReference type="ARBA" id="ARBA00022989"/>
    </source>
</evidence>
<dbReference type="PROSITE" id="PS00237">
    <property type="entry name" value="G_PROTEIN_RECEP_F1_1"/>
    <property type="match status" value="1"/>
</dbReference>
<feature type="domain" description="G-protein coupled receptors family 1 profile" evidence="12">
    <location>
        <begin position="1027"/>
        <end position="1296"/>
    </location>
</feature>
<evidence type="ECO:0000313" key="14">
    <source>
        <dbReference type="Proteomes" id="UP000824540"/>
    </source>
</evidence>
<feature type="transmembrane region" description="Helical" evidence="11">
    <location>
        <begin position="1137"/>
        <end position="1158"/>
    </location>
</feature>
<evidence type="ECO:0000256" key="11">
    <source>
        <dbReference type="SAM" id="Phobius"/>
    </source>
</evidence>
<keyword evidence="4 9" id="KW-0297">G-protein coupled receptor</keyword>
<protein>
    <recommendedName>
        <fullName evidence="12">G-protein coupled receptors family 1 profile domain-containing protein</fullName>
    </recommendedName>
</protein>
<evidence type="ECO:0000256" key="9">
    <source>
        <dbReference type="RuleBase" id="RU000688"/>
    </source>
</evidence>
<evidence type="ECO:0000256" key="5">
    <source>
        <dbReference type="ARBA" id="ARBA00023136"/>
    </source>
</evidence>
<sequence length="1339" mass="146608">MLHNSQSHVGGPHVRPFLRNPNPEDGPPAHTVEVQKGCDPAPHHPALAKHAHCARGQAVLVLIKVEGGLGEVTPHLHPARHHVHRHTPSQPLLQLPQHTASQVPPSPLRLLFQGGVHLWRGVGDLPLQLHDQLVDAALVQGSGSVPVTGHHFRTAGELWGDRFEDRGCLLLRGLSTLLGVACHTPHILLRLLQERTHAVTPELAHLPALGSAVLYEVLQQRGLGGEQGYAHQAGVDSGQLPLQPQLLGALQEGLRLALGVGRPRPHHRPKLAIHRCQVPLQLMHLCVCQQALSRVSQLLVDVVQVRAYALDQPPQGLHVPNWLQNLPKQSHGNCSPGSPVALPFGIRVDDGKAKGKTGTPTLEEYPFQEGGKLRLSLQRISTTAPVRAEVGISHEGVWGGTGCVRVDGKEEEGQKREGDIRAYITTKTLYSMSHLKASTIGVVASGDLTAILPSVFLSGFVQGHCGPLNFCSSCKAPWGQKADEETSIIMISKSGSDSSEIPHNGKSQTGERALCDGHRVSPEMKLLFPLAVALAVVSGIPVQQTAEERQALLQAEKISIRGEEFPEQGHIVQEDPQPAAGQRPVVQEEPQPAAEESPVVQEEPQPAAGQSPVVQEEPQPAAGQSPVVQEEPQPAAGQSPVVQEEPQPAAGQSPVVQEEPQPAAGQSPVVQEDPQPAAEESPVVQEEPQPAAWQSPVVQEETGYGSLQEDQTMEYDSLLGEEQWDGTVMENRMEEESMMKEGVGEGLEELPVDEYLQDEIMNDDAALDEEVWEGPVIEKQLGTEPMNKERLRGRAVMHPIVGGSESLQRLAKREELPQRRTTEKNDMVQQEPQTVEWPIVGDDQWERPVKGVEPLGLGPYLAPPEGEAMQRRAMETEENPAPAKDMSHTGGQACRGVVIRGKCYQFFRGPKKAADAEFYCQDHFPDGHLASVSSRYIHLQMMELMAKNGGYTRTWIGGFNYLKMELERERMEVRDTMAGKLPSPSLLNMTLPPMVTSIPGESNSHAEAGRVVEMVITVVIFLVGIPLNALVVWVLGVRGGRRLGQRAGGEGRGAGTFRVYVVNLALADLVLVLRIPLMLGYLAAHYSWPFGQTACCLIMFLRSLGLYANAFLLCAISAERCLCLLRPVWFRLRRPHWTVLLACTIIWLLAASLSTPYITTAALILEGNKTQCWQNGESVQGLMITEDVLGFLLPLLIFLISNLAVMVTAKQAGGAVASPSPSSSTTPKRLDRLYRVLFLTMLLFLTCWVPYFTFRFLMRLSFHPPVKKGLFLVSKKGMYVSLFLVYAKSALNPVIYVFAARGLGRTIRASVFSAVDRIFNDDTSDYSRRRSLRRTDSQF</sequence>
<name>A0A8T2PJ01_9TELE</name>
<dbReference type="InterPro" id="IPR016186">
    <property type="entry name" value="C-type_lectin-like/link_sf"/>
</dbReference>
<dbReference type="PRINTS" id="PR00237">
    <property type="entry name" value="GPCRRHODOPSN"/>
</dbReference>
<keyword evidence="2 9" id="KW-0812">Transmembrane</keyword>
<organism evidence="13 14">
    <name type="scientific">Albula glossodonta</name>
    <name type="common">roundjaw bonefish</name>
    <dbReference type="NCBI Taxonomy" id="121402"/>
    <lineage>
        <taxon>Eukaryota</taxon>
        <taxon>Metazoa</taxon>
        <taxon>Chordata</taxon>
        <taxon>Craniata</taxon>
        <taxon>Vertebrata</taxon>
        <taxon>Euteleostomi</taxon>
        <taxon>Actinopterygii</taxon>
        <taxon>Neopterygii</taxon>
        <taxon>Teleostei</taxon>
        <taxon>Albuliformes</taxon>
        <taxon>Albulidae</taxon>
        <taxon>Albula</taxon>
    </lineage>
</organism>
<dbReference type="GO" id="GO:0007204">
    <property type="term" value="P:positive regulation of cytosolic calcium ion concentration"/>
    <property type="evidence" value="ECO:0007669"/>
    <property type="project" value="TreeGrafter"/>
</dbReference>
<dbReference type="OrthoDB" id="6091802at2759"/>
<feature type="transmembrane region" description="Helical" evidence="11">
    <location>
        <begin position="1188"/>
        <end position="1209"/>
    </location>
</feature>
<gene>
    <name evidence="13" type="ORF">JZ751_029164</name>
</gene>
<dbReference type="InterPro" id="IPR016187">
    <property type="entry name" value="CTDL_fold"/>
</dbReference>
<dbReference type="Pfam" id="PF00001">
    <property type="entry name" value="7tm_1"/>
    <property type="match status" value="1"/>
</dbReference>
<dbReference type="GO" id="GO:0004878">
    <property type="term" value="F:complement component C5a receptor activity"/>
    <property type="evidence" value="ECO:0007669"/>
    <property type="project" value="TreeGrafter"/>
</dbReference>
<comment type="subcellular location">
    <subcellularLocation>
        <location evidence="1">Membrane</location>
        <topology evidence="1">Multi-pass membrane protein</topology>
    </subcellularLocation>
</comment>
<dbReference type="InterPro" id="IPR017452">
    <property type="entry name" value="GPCR_Rhodpsn_7TM"/>
</dbReference>
<feature type="transmembrane region" description="Helical" evidence="11">
    <location>
        <begin position="1014"/>
        <end position="1036"/>
    </location>
</feature>